<dbReference type="OrthoDB" id="10681771at2759"/>
<accession>E4XF66</accession>
<evidence type="ECO:0000313" key="2">
    <source>
        <dbReference type="EMBL" id="CBY24253.1"/>
    </source>
</evidence>
<keyword evidence="3" id="KW-1185">Reference proteome</keyword>
<reference evidence="2" key="1">
    <citation type="journal article" date="2010" name="Science">
        <title>Plasticity of animal genome architecture unmasked by rapid evolution of a pelagic tunicate.</title>
        <authorList>
            <person name="Denoeud F."/>
            <person name="Henriet S."/>
            <person name="Mungpakdee S."/>
            <person name="Aury J.M."/>
            <person name="Da Silva C."/>
            <person name="Brinkmann H."/>
            <person name="Mikhaleva J."/>
            <person name="Olsen L.C."/>
            <person name="Jubin C."/>
            <person name="Canestro C."/>
            <person name="Bouquet J.M."/>
            <person name="Danks G."/>
            <person name="Poulain J."/>
            <person name="Campsteijn C."/>
            <person name="Adamski M."/>
            <person name="Cross I."/>
            <person name="Yadetie F."/>
            <person name="Muffato M."/>
            <person name="Louis A."/>
            <person name="Butcher S."/>
            <person name="Tsagkogeorga G."/>
            <person name="Konrad A."/>
            <person name="Singh S."/>
            <person name="Jensen M.F."/>
            <person name="Cong E.H."/>
            <person name="Eikeseth-Otteraa H."/>
            <person name="Noel B."/>
            <person name="Anthouard V."/>
            <person name="Porcel B.M."/>
            <person name="Kachouri-Lafond R."/>
            <person name="Nishino A."/>
            <person name="Ugolini M."/>
            <person name="Chourrout P."/>
            <person name="Nishida H."/>
            <person name="Aasland R."/>
            <person name="Huzurbazar S."/>
            <person name="Westhof E."/>
            <person name="Delsuc F."/>
            <person name="Lehrach H."/>
            <person name="Reinhardt R."/>
            <person name="Weissenbach J."/>
            <person name="Roy S.W."/>
            <person name="Artiguenave F."/>
            <person name="Postlethwait J.H."/>
            <person name="Manak J.R."/>
            <person name="Thompson E.M."/>
            <person name="Jaillon O."/>
            <person name="Du Pasquier L."/>
            <person name="Boudinot P."/>
            <person name="Liberles D.A."/>
            <person name="Volff J.N."/>
            <person name="Philippe H."/>
            <person name="Lenhard B."/>
            <person name="Roest Crollius H."/>
            <person name="Wincker P."/>
            <person name="Chourrout D."/>
        </authorList>
    </citation>
    <scope>NUCLEOTIDE SEQUENCE [LARGE SCALE GENOMIC DNA]</scope>
</reference>
<gene>
    <name evidence="2" type="ORF">GSOID_T00009605001</name>
</gene>
<dbReference type="AlphaFoldDB" id="E4XF66"/>
<sequence>MTAGSTTTRRSSTNNLEDFQRESSQNSDSASTGYASEGSSARSKDVKKITECKKVLPEKKLYSSKMSTPMLDSIMKSLDAAKKKQRVQSHSWSSDEVSDEEKDSSVYSTTTVSDSDSVIDNSSSEEAPPPVLLKRHVPARQLRAYSRSPDQLKRFSFQREFAAQKKTLQSASNAQRVPVASSGAVKNIAAKFAESDNFDEDFGQLNIGQKEHKLEGIRRTQSTRIQALAASFQAAAQEIETKQSSPTTLARSQTIGQSRSSKMTSDSTFMKSLIEMAKSDGMDEPGACGREIEINDFKSQISLVSSKMHLRRTMTTAEPEESNYGLESVHDITRSKSEAVPSNMQSVDPFVADVLGSGNIPEGVKQKIREECWSLFNDAKTPRGVKQCILNTMLSKYQAAC</sequence>
<dbReference type="InParanoid" id="E4XF66"/>
<proteinExistence type="predicted"/>
<feature type="compositionally biased region" description="Low complexity" evidence="1">
    <location>
        <begin position="105"/>
        <end position="124"/>
    </location>
</feature>
<evidence type="ECO:0000256" key="1">
    <source>
        <dbReference type="SAM" id="MobiDB-lite"/>
    </source>
</evidence>
<feature type="region of interest" description="Disordered" evidence="1">
    <location>
        <begin position="1"/>
        <end position="50"/>
    </location>
</feature>
<feature type="compositionally biased region" description="Polar residues" evidence="1">
    <location>
        <begin position="14"/>
        <end position="41"/>
    </location>
</feature>
<name>E4XF66_OIKDI</name>
<organism evidence="2">
    <name type="scientific">Oikopleura dioica</name>
    <name type="common">Tunicate</name>
    <dbReference type="NCBI Taxonomy" id="34765"/>
    <lineage>
        <taxon>Eukaryota</taxon>
        <taxon>Metazoa</taxon>
        <taxon>Chordata</taxon>
        <taxon>Tunicata</taxon>
        <taxon>Appendicularia</taxon>
        <taxon>Copelata</taxon>
        <taxon>Oikopleuridae</taxon>
        <taxon>Oikopleura</taxon>
    </lineage>
</organism>
<evidence type="ECO:0000313" key="3">
    <source>
        <dbReference type="Proteomes" id="UP000001307"/>
    </source>
</evidence>
<dbReference type="EMBL" id="FN653044">
    <property type="protein sequence ID" value="CBY24253.1"/>
    <property type="molecule type" value="Genomic_DNA"/>
</dbReference>
<feature type="region of interest" description="Disordered" evidence="1">
    <location>
        <begin position="243"/>
        <end position="266"/>
    </location>
</feature>
<protein>
    <submittedName>
        <fullName evidence="2">Uncharacterized protein</fullName>
    </submittedName>
</protein>
<feature type="compositionally biased region" description="Low complexity" evidence="1">
    <location>
        <begin position="1"/>
        <end position="13"/>
    </location>
</feature>
<dbReference type="Proteomes" id="UP000001307">
    <property type="component" value="Unassembled WGS sequence"/>
</dbReference>
<feature type="region of interest" description="Disordered" evidence="1">
    <location>
        <begin position="77"/>
        <end position="132"/>
    </location>
</feature>